<feature type="domain" description="CCHC-type" evidence="3">
    <location>
        <begin position="58"/>
        <end position="73"/>
    </location>
</feature>
<evidence type="ECO:0000256" key="1">
    <source>
        <dbReference type="PROSITE-ProRule" id="PRU00047"/>
    </source>
</evidence>
<keyword evidence="5" id="KW-1185">Reference proteome</keyword>
<feature type="region of interest" description="Disordered" evidence="2">
    <location>
        <begin position="1"/>
        <end position="34"/>
    </location>
</feature>
<dbReference type="EMBL" id="KV134229">
    <property type="protein sequence ID" value="KZT76313.1"/>
    <property type="molecule type" value="Genomic_DNA"/>
</dbReference>
<dbReference type="InterPro" id="IPR001878">
    <property type="entry name" value="Znf_CCHC"/>
</dbReference>
<dbReference type="PROSITE" id="PS50158">
    <property type="entry name" value="ZF_CCHC"/>
    <property type="match status" value="1"/>
</dbReference>
<gene>
    <name evidence="4" type="ORF">F511_46662</name>
</gene>
<reference evidence="4 5" key="1">
    <citation type="journal article" date="2015" name="Proc. Natl. Acad. Sci. U.S.A.">
        <title>The resurrection genome of Boea hygrometrica: A blueprint for survival of dehydration.</title>
        <authorList>
            <person name="Xiao L."/>
            <person name="Yang G."/>
            <person name="Zhang L."/>
            <person name="Yang X."/>
            <person name="Zhao S."/>
            <person name="Ji Z."/>
            <person name="Zhou Q."/>
            <person name="Hu M."/>
            <person name="Wang Y."/>
            <person name="Chen M."/>
            <person name="Xu Y."/>
            <person name="Jin H."/>
            <person name="Xiao X."/>
            <person name="Hu G."/>
            <person name="Bao F."/>
            <person name="Hu Y."/>
            <person name="Wan P."/>
            <person name="Li L."/>
            <person name="Deng X."/>
            <person name="Kuang T."/>
            <person name="Xiang C."/>
            <person name="Zhu J.K."/>
            <person name="Oliver M.J."/>
            <person name="He Y."/>
        </authorList>
    </citation>
    <scope>NUCLEOTIDE SEQUENCE [LARGE SCALE GENOMIC DNA]</scope>
    <source>
        <strain evidence="5">cv. XS01</strain>
    </source>
</reference>
<sequence length="109" mass="12076">MLVTPVNFRSSEGSGEGRHSWKATDQQATKPGVPVEKPTCPNCGRQHAGKCLKGTGVCYRCKHPGHKIYQCPQAKQPATGRVYVMQAEEADPDTTLIQYLAPYLLDFWI</sequence>
<dbReference type="OrthoDB" id="1751022at2759"/>
<name>A0A2Z6ZZR7_9LAMI</name>
<dbReference type="GO" id="GO:0008270">
    <property type="term" value="F:zinc ion binding"/>
    <property type="evidence" value="ECO:0007669"/>
    <property type="project" value="UniProtKB-KW"/>
</dbReference>
<evidence type="ECO:0000256" key="2">
    <source>
        <dbReference type="SAM" id="MobiDB-lite"/>
    </source>
</evidence>
<organism evidence="4 5">
    <name type="scientific">Dorcoceras hygrometricum</name>
    <dbReference type="NCBI Taxonomy" id="472368"/>
    <lineage>
        <taxon>Eukaryota</taxon>
        <taxon>Viridiplantae</taxon>
        <taxon>Streptophyta</taxon>
        <taxon>Embryophyta</taxon>
        <taxon>Tracheophyta</taxon>
        <taxon>Spermatophyta</taxon>
        <taxon>Magnoliopsida</taxon>
        <taxon>eudicotyledons</taxon>
        <taxon>Gunneridae</taxon>
        <taxon>Pentapetalae</taxon>
        <taxon>asterids</taxon>
        <taxon>lamiids</taxon>
        <taxon>Lamiales</taxon>
        <taxon>Gesneriaceae</taxon>
        <taxon>Didymocarpoideae</taxon>
        <taxon>Trichosporeae</taxon>
        <taxon>Loxocarpinae</taxon>
        <taxon>Dorcoceras</taxon>
    </lineage>
</organism>
<keyword evidence="1" id="KW-0863">Zinc-finger</keyword>
<proteinExistence type="predicted"/>
<evidence type="ECO:0000313" key="5">
    <source>
        <dbReference type="Proteomes" id="UP000250235"/>
    </source>
</evidence>
<dbReference type="Gene3D" id="4.10.60.10">
    <property type="entry name" value="Zinc finger, CCHC-type"/>
    <property type="match status" value="1"/>
</dbReference>
<dbReference type="AlphaFoldDB" id="A0A2Z6ZZR7"/>
<evidence type="ECO:0000313" key="4">
    <source>
        <dbReference type="EMBL" id="KZT76313.1"/>
    </source>
</evidence>
<keyword evidence="1" id="KW-0862">Zinc</keyword>
<protein>
    <recommendedName>
        <fullName evidence="3">CCHC-type domain-containing protein</fullName>
    </recommendedName>
</protein>
<dbReference type="Proteomes" id="UP000250235">
    <property type="component" value="Unassembled WGS sequence"/>
</dbReference>
<dbReference type="GO" id="GO:0003676">
    <property type="term" value="F:nucleic acid binding"/>
    <property type="evidence" value="ECO:0007669"/>
    <property type="project" value="InterPro"/>
</dbReference>
<evidence type="ECO:0000259" key="3">
    <source>
        <dbReference type="PROSITE" id="PS50158"/>
    </source>
</evidence>
<accession>A0A2Z6ZZR7</accession>
<keyword evidence="1" id="KW-0479">Metal-binding</keyword>